<dbReference type="RefSeq" id="XP_001890771.1">
    <property type="nucleotide sequence ID" value="XM_001890736.1"/>
</dbReference>
<accession>B0E3K1</accession>
<evidence type="ECO:0000313" key="4">
    <source>
        <dbReference type="Proteomes" id="UP000001194"/>
    </source>
</evidence>
<keyword evidence="2" id="KW-0812">Transmembrane</keyword>
<protein>
    <submittedName>
        <fullName evidence="3">Predicted protein</fullName>
    </submittedName>
</protein>
<keyword evidence="4" id="KW-1185">Reference proteome</keyword>
<name>B0E3K1_LACBS</name>
<keyword evidence="2" id="KW-0472">Membrane</keyword>
<organism evidence="4">
    <name type="scientific">Laccaria bicolor (strain S238N-H82 / ATCC MYA-4686)</name>
    <name type="common">Bicoloured deceiver</name>
    <name type="synonym">Laccaria laccata var. bicolor</name>
    <dbReference type="NCBI Taxonomy" id="486041"/>
    <lineage>
        <taxon>Eukaryota</taxon>
        <taxon>Fungi</taxon>
        <taxon>Dikarya</taxon>
        <taxon>Basidiomycota</taxon>
        <taxon>Agaricomycotina</taxon>
        <taxon>Agaricomycetes</taxon>
        <taxon>Agaricomycetidae</taxon>
        <taxon>Agaricales</taxon>
        <taxon>Agaricineae</taxon>
        <taxon>Hydnangiaceae</taxon>
        <taxon>Laccaria</taxon>
    </lineage>
</organism>
<dbReference type="HOGENOM" id="CLU_924590_0_0_1"/>
<feature type="transmembrane region" description="Helical" evidence="2">
    <location>
        <begin position="240"/>
        <end position="271"/>
    </location>
</feature>
<evidence type="ECO:0000256" key="1">
    <source>
        <dbReference type="SAM" id="MobiDB-lite"/>
    </source>
</evidence>
<reference evidence="3 4" key="1">
    <citation type="journal article" date="2008" name="Nature">
        <title>The genome of Laccaria bicolor provides insights into mycorrhizal symbiosis.</title>
        <authorList>
            <person name="Martin F."/>
            <person name="Aerts A."/>
            <person name="Ahren D."/>
            <person name="Brun A."/>
            <person name="Danchin E.G.J."/>
            <person name="Duchaussoy F."/>
            <person name="Gibon J."/>
            <person name="Kohler A."/>
            <person name="Lindquist E."/>
            <person name="Pereda V."/>
            <person name="Salamov A."/>
            <person name="Shapiro H.J."/>
            <person name="Wuyts J."/>
            <person name="Blaudez D."/>
            <person name="Buee M."/>
            <person name="Brokstein P."/>
            <person name="Canbaeck B."/>
            <person name="Cohen D."/>
            <person name="Courty P.E."/>
            <person name="Coutinho P.M."/>
            <person name="Delaruelle C."/>
            <person name="Detter J.C."/>
            <person name="Deveau A."/>
            <person name="DiFazio S."/>
            <person name="Duplessis S."/>
            <person name="Fraissinet-Tachet L."/>
            <person name="Lucic E."/>
            <person name="Frey-Klett P."/>
            <person name="Fourrey C."/>
            <person name="Feussner I."/>
            <person name="Gay G."/>
            <person name="Grimwood J."/>
            <person name="Hoegger P.J."/>
            <person name="Jain P."/>
            <person name="Kilaru S."/>
            <person name="Labbe J."/>
            <person name="Lin Y.C."/>
            <person name="Legue V."/>
            <person name="Le Tacon F."/>
            <person name="Marmeisse R."/>
            <person name="Melayah D."/>
            <person name="Montanini B."/>
            <person name="Muratet M."/>
            <person name="Nehls U."/>
            <person name="Niculita-Hirzel H."/>
            <person name="Oudot-Le Secq M.P."/>
            <person name="Peter M."/>
            <person name="Quesneville H."/>
            <person name="Rajashekar B."/>
            <person name="Reich M."/>
            <person name="Rouhier N."/>
            <person name="Schmutz J."/>
            <person name="Yin T."/>
            <person name="Chalot M."/>
            <person name="Henrissat B."/>
            <person name="Kuees U."/>
            <person name="Lucas S."/>
            <person name="Van de Peer Y."/>
            <person name="Podila G.K."/>
            <person name="Polle A."/>
            <person name="Pukkila P.J."/>
            <person name="Richardson P.M."/>
            <person name="Rouze P."/>
            <person name="Sanders I.R."/>
            <person name="Stajich J.E."/>
            <person name="Tunlid A."/>
            <person name="Tuskan G."/>
            <person name="Grigoriev I.V."/>
        </authorList>
    </citation>
    <scope>NUCLEOTIDE SEQUENCE [LARGE SCALE GENOMIC DNA]</scope>
    <source>
        <strain evidence="4">S238N-H82 / ATCC MYA-4686</strain>
    </source>
</reference>
<gene>
    <name evidence="3" type="ORF">LACBIDRAFT_335832</name>
</gene>
<feature type="region of interest" description="Disordered" evidence="1">
    <location>
        <begin position="8"/>
        <end position="30"/>
    </location>
</feature>
<dbReference type="InParanoid" id="B0E3K1"/>
<proteinExistence type="predicted"/>
<evidence type="ECO:0000313" key="3">
    <source>
        <dbReference type="EMBL" id="EDQ98582.1"/>
    </source>
</evidence>
<dbReference type="GeneID" id="6086423"/>
<dbReference type="EMBL" id="DS547237">
    <property type="protein sequence ID" value="EDQ98582.1"/>
    <property type="molecule type" value="Genomic_DNA"/>
</dbReference>
<dbReference type="AlphaFoldDB" id="B0E3K1"/>
<sequence>MLHFVLTRSNEGQGDVKSVRSNGTHPPDVNHALPSPRRLFYVCQVNNQVLKLPPLSSSCPLSRCGPFVKPRRHGVFQWNVAMEGEEVGSSTRIPTKSTPFSFAHVLFDSIPQDRQGLALTAFSDLLFPFSYSWPALGCCTRFVIARKKALGGKLRAHGRAEYRPVQNPAGRHALCRPFDCAATSTSVGDRWRIRLAAYPFGLCVELRTAVDKTLCCGVPICMNDYPYQRSRRASGLLKRLLTATIIVILVPFLSTGPFTLATGLFTLLWVWKFPTWNLRRKTYGPSVACRIVYKSRATYKT</sequence>
<keyword evidence="2" id="KW-1133">Transmembrane helix</keyword>
<dbReference type="Proteomes" id="UP000001194">
    <property type="component" value="Unassembled WGS sequence"/>
</dbReference>
<dbReference type="KEGG" id="lbc:LACBIDRAFT_335832"/>
<evidence type="ECO:0000256" key="2">
    <source>
        <dbReference type="SAM" id="Phobius"/>
    </source>
</evidence>